<reference evidence="3" key="1">
    <citation type="journal article" date="2017" name="PLoS ONE">
        <title>The Agassiz's desert tortoise genome provides a resource for the conservation of a threatened species.</title>
        <authorList>
            <person name="Tollis M."/>
            <person name="DeNardo D.F."/>
            <person name="Cornelius J.A."/>
            <person name="Dolby G.A."/>
            <person name="Edwards T."/>
            <person name="Henen B.T."/>
            <person name="Karl A.E."/>
            <person name="Murphy R.W."/>
            <person name="Kusumi K."/>
        </authorList>
    </citation>
    <scope>NUCLEOTIDE SEQUENCE [LARGE SCALE GENOMIC DNA]</scope>
</reference>
<proteinExistence type="predicted"/>
<evidence type="ECO:0000313" key="2">
    <source>
        <dbReference type="Ensembl" id="ENSGAGP00000003387.1"/>
    </source>
</evidence>
<reference evidence="2" key="2">
    <citation type="submission" date="2025-08" db="UniProtKB">
        <authorList>
            <consortium name="Ensembl"/>
        </authorList>
    </citation>
    <scope>IDENTIFICATION</scope>
</reference>
<evidence type="ECO:0000256" key="1">
    <source>
        <dbReference type="SAM" id="Phobius"/>
    </source>
</evidence>
<accession>A0A452GNF5</accession>
<protein>
    <submittedName>
        <fullName evidence="2">Uncharacterized protein</fullName>
    </submittedName>
</protein>
<dbReference type="Ensembl" id="ENSGAGT00000003905.1">
    <property type="protein sequence ID" value="ENSGAGP00000003387.1"/>
    <property type="gene ID" value="ENSGAGG00000002736.1"/>
</dbReference>
<keyword evidence="1" id="KW-0812">Transmembrane</keyword>
<keyword evidence="3" id="KW-1185">Reference proteome</keyword>
<feature type="transmembrane region" description="Helical" evidence="1">
    <location>
        <begin position="52"/>
        <end position="73"/>
    </location>
</feature>
<reference evidence="2" key="3">
    <citation type="submission" date="2025-09" db="UniProtKB">
        <authorList>
            <consortium name="Ensembl"/>
        </authorList>
    </citation>
    <scope>IDENTIFICATION</scope>
</reference>
<dbReference type="Proteomes" id="UP000291020">
    <property type="component" value="Unassembled WGS sequence"/>
</dbReference>
<name>A0A452GNF5_9SAUR</name>
<dbReference type="AlphaFoldDB" id="A0A452GNF5"/>
<sequence>YKAGNNYRDYNLTANQQAIKAKYPPLTKKYECNNRRNSPSKMFLVSKQMLKIFSWRIYFFHLLLYFFSVCFVFA</sequence>
<organism evidence="2 3">
    <name type="scientific">Gopherus agassizii</name>
    <name type="common">Agassiz's desert tortoise</name>
    <dbReference type="NCBI Taxonomy" id="38772"/>
    <lineage>
        <taxon>Eukaryota</taxon>
        <taxon>Metazoa</taxon>
        <taxon>Chordata</taxon>
        <taxon>Craniata</taxon>
        <taxon>Vertebrata</taxon>
        <taxon>Euteleostomi</taxon>
        <taxon>Archelosauria</taxon>
        <taxon>Testudinata</taxon>
        <taxon>Testudines</taxon>
        <taxon>Cryptodira</taxon>
        <taxon>Durocryptodira</taxon>
        <taxon>Testudinoidea</taxon>
        <taxon>Testudinidae</taxon>
        <taxon>Gopherus</taxon>
    </lineage>
</organism>
<evidence type="ECO:0000313" key="3">
    <source>
        <dbReference type="Proteomes" id="UP000291020"/>
    </source>
</evidence>
<keyword evidence="1" id="KW-1133">Transmembrane helix</keyword>
<keyword evidence="1" id="KW-0472">Membrane</keyword>